<reference evidence="2" key="1">
    <citation type="submission" date="2020-05" db="EMBL/GenBank/DDBJ databases">
        <authorList>
            <person name="Chiriac C."/>
            <person name="Salcher M."/>
            <person name="Ghai R."/>
            <person name="Kavagutti S V."/>
        </authorList>
    </citation>
    <scope>NUCLEOTIDE SEQUENCE</scope>
</reference>
<dbReference type="PANTHER" id="PTHR21432">
    <property type="entry name" value="ACETYL-COA HYDROLASE-RELATED"/>
    <property type="match status" value="1"/>
</dbReference>
<gene>
    <name evidence="2" type="ORF">UFOPK1842_00572</name>
</gene>
<protein>
    <submittedName>
        <fullName evidence="2">Unannotated protein</fullName>
    </submittedName>
</protein>
<organism evidence="2">
    <name type="scientific">freshwater metagenome</name>
    <dbReference type="NCBI Taxonomy" id="449393"/>
    <lineage>
        <taxon>unclassified sequences</taxon>
        <taxon>metagenomes</taxon>
        <taxon>ecological metagenomes</taxon>
    </lineage>
</organism>
<dbReference type="Gene3D" id="3.40.1080.10">
    <property type="entry name" value="Glutaconate Coenzyme A-transferase"/>
    <property type="match status" value="1"/>
</dbReference>
<dbReference type="InterPro" id="IPR046433">
    <property type="entry name" value="ActCoA_hydro"/>
</dbReference>
<dbReference type="GO" id="GO:0008775">
    <property type="term" value="F:acetate CoA-transferase activity"/>
    <property type="evidence" value="ECO:0007669"/>
    <property type="project" value="InterPro"/>
</dbReference>
<name>A0A6J6H7N3_9ZZZZ</name>
<dbReference type="Gene3D" id="3.30.750.70">
    <property type="entry name" value="4-hydroxybutyrate coenzyme like domains"/>
    <property type="match status" value="1"/>
</dbReference>
<accession>A0A6J6H7N3</accession>
<dbReference type="Gene3D" id="3.40.1080.20">
    <property type="entry name" value="Acetyl-CoA hydrolase/transferase C-terminal domain"/>
    <property type="match status" value="1"/>
</dbReference>
<dbReference type="InterPro" id="IPR038460">
    <property type="entry name" value="AcetylCoA_hyd_C_sf"/>
</dbReference>
<evidence type="ECO:0000259" key="1">
    <source>
        <dbReference type="Pfam" id="PF13336"/>
    </source>
</evidence>
<dbReference type="SUPFAM" id="SSF100950">
    <property type="entry name" value="NagB/RpiA/CoA transferase-like"/>
    <property type="match status" value="2"/>
</dbReference>
<sequence>MHLKGLGMRTISIAEFKRVLLDIPDNPRVLASGNFATPTTLLNAFDSVIPKYNLHMLNAQLGIPDREGITYESAFVGPGMRKSPRLNYVPSRLSLLPVLIRDHLIPDIVLIHTSARRFDTVSLGTEVNILPAAIETVRARGGIVVAQSNKNMPYTYGDAQIYENEIDFLIEVDEPLQEHHPKPLTPIAKAIGQKIAELVKDSSTLQMGIGAVPDAVLELLQNRSGLRIWTEMFSDGVLNLHKAGALDDEVPITASFLFGSRELYDWVNLNRRVQMLRTEKTNDPSLIAKQARMTSVNAALQVDLYDQANASRVNGEIHSGFGGSTDFIVGALHSRGGHSFMALPSWHKNTNKSTIVPLIDSAVTSFQHSYVVTENGVAKCFGKSQAEQAQNIINFAAHVDAREDLAAAGKKMGLF</sequence>
<dbReference type="GO" id="GO:0006083">
    <property type="term" value="P:acetate metabolic process"/>
    <property type="evidence" value="ECO:0007669"/>
    <property type="project" value="InterPro"/>
</dbReference>
<dbReference type="EMBL" id="CAEZUQ010000055">
    <property type="protein sequence ID" value="CAB4607355.1"/>
    <property type="molecule type" value="Genomic_DNA"/>
</dbReference>
<evidence type="ECO:0000313" key="2">
    <source>
        <dbReference type="EMBL" id="CAB4607355.1"/>
    </source>
</evidence>
<dbReference type="PANTHER" id="PTHR21432:SF20">
    <property type="entry name" value="ACETYL-COA HYDROLASE"/>
    <property type="match status" value="1"/>
</dbReference>
<feature type="domain" description="Acetyl-CoA hydrolase/transferase C-terminal" evidence="1">
    <location>
        <begin position="259"/>
        <end position="407"/>
    </location>
</feature>
<dbReference type="InterPro" id="IPR037171">
    <property type="entry name" value="NagB/RpiA_transferase-like"/>
</dbReference>
<dbReference type="AlphaFoldDB" id="A0A6J6H7N3"/>
<proteinExistence type="predicted"/>
<dbReference type="Pfam" id="PF13336">
    <property type="entry name" value="AcetylCoA_hyd_C"/>
    <property type="match status" value="1"/>
</dbReference>
<dbReference type="InterPro" id="IPR026888">
    <property type="entry name" value="AcetylCoA_hyd_C"/>
</dbReference>